<feature type="region of interest" description="Disordered" evidence="1">
    <location>
        <begin position="204"/>
        <end position="245"/>
    </location>
</feature>
<keyword evidence="3" id="KW-1185">Reference proteome</keyword>
<dbReference type="SUPFAM" id="SSF48452">
    <property type="entry name" value="TPR-like"/>
    <property type="match status" value="1"/>
</dbReference>
<proteinExistence type="predicted"/>
<evidence type="ECO:0008006" key="4">
    <source>
        <dbReference type="Google" id="ProtNLM"/>
    </source>
</evidence>
<feature type="compositionally biased region" description="Polar residues" evidence="1">
    <location>
        <begin position="225"/>
        <end position="235"/>
    </location>
</feature>
<protein>
    <recommendedName>
        <fullName evidence="4">Bacterial transcriptional activator domain-containing protein</fullName>
    </recommendedName>
</protein>
<evidence type="ECO:0000256" key="1">
    <source>
        <dbReference type="SAM" id="MobiDB-lite"/>
    </source>
</evidence>
<sequence>MTVREGRVTQDGMSASSFRSALRLAVFCLSSGAVLGACSKAPEEPEFDHGLKKPLVRKLREELAETPCDKAKAQQLAQLLLDTGDMKGLTRVTDTFGEKCGPNIVLLQLAYTANARAGEKELALKAATALVAAQPDNASYHVWRGLSLEALGRTEETAAELQKAFDLQPGQRPILNSLVKTYDALGKSCEALAAYQRFVESAKPSEAKSAEVQEQLQERAAKTSCPAQETATPDASVTPEAAAKP</sequence>
<name>A0ABQ6QPM6_9BACT</name>
<comment type="caution">
    <text evidence="2">The sequence shown here is derived from an EMBL/GenBank/DDBJ whole genome shotgun (WGS) entry which is preliminary data.</text>
</comment>
<accession>A0ABQ6QPM6</accession>
<dbReference type="EMBL" id="BTTX01000002">
    <property type="protein sequence ID" value="GMU05964.1"/>
    <property type="molecule type" value="Genomic_DNA"/>
</dbReference>
<dbReference type="InterPro" id="IPR011990">
    <property type="entry name" value="TPR-like_helical_dom_sf"/>
</dbReference>
<dbReference type="Gene3D" id="1.25.40.10">
    <property type="entry name" value="Tetratricopeptide repeat domain"/>
    <property type="match status" value="1"/>
</dbReference>
<evidence type="ECO:0000313" key="3">
    <source>
        <dbReference type="Proteomes" id="UP001342631"/>
    </source>
</evidence>
<reference evidence="2 3" key="1">
    <citation type="journal article" date="2024" name="Arch. Microbiol.">
        <title>Corallococcus caeni sp. nov., a novel myxobacterium isolated from activated sludge.</title>
        <authorList>
            <person name="Tomita S."/>
            <person name="Nakai R."/>
            <person name="Kuroda K."/>
            <person name="Kurashita H."/>
            <person name="Hatamoto M."/>
            <person name="Yamaguchi T."/>
            <person name="Narihiro T."/>
        </authorList>
    </citation>
    <scope>NUCLEOTIDE SEQUENCE [LARGE SCALE GENOMIC DNA]</scope>
    <source>
        <strain evidence="2 3">NO1</strain>
    </source>
</reference>
<evidence type="ECO:0000313" key="2">
    <source>
        <dbReference type="EMBL" id="GMU05964.1"/>
    </source>
</evidence>
<gene>
    <name evidence="2" type="ORF">ASNO1_22170</name>
</gene>
<organism evidence="2 3">
    <name type="scientific">Corallococcus caeni</name>
    <dbReference type="NCBI Taxonomy" id="3082388"/>
    <lineage>
        <taxon>Bacteria</taxon>
        <taxon>Pseudomonadati</taxon>
        <taxon>Myxococcota</taxon>
        <taxon>Myxococcia</taxon>
        <taxon>Myxococcales</taxon>
        <taxon>Cystobacterineae</taxon>
        <taxon>Myxococcaceae</taxon>
        <taxon>Corallococcus</taxon>
    </lineage>
</organism>
<dbReference type="Proteomes" id="UP001342631">
    <property type="component" value="Unassembled WGS sequence"/>
</dbReference>
<feature type="compositionally biased region" description="Basic and acidic residues" evidence="1">
    <location>
        <begin position="204"/>
        <end position="221"/>
    </location>
</feature>